<accession>A0ABR1RHU9</accession>
<feature type="domain" description="Heterokaryon incompatibility" evidence="1">
    <location>
        <begin position="73"/>
        <end position="220"/>
    </location>
</feature>
<dbReference type="Pfam" id="PF06985">
    <property type="entry name" value="HET"/>
    <property type="match status" value="1"/>
</dbReference>
<dbReference type="InterPro" id="IPR010730">
    <property type="entry name" value="HET"/>
</dbReference>
<dbReference type="PANTHER" id="PTHR33112:SF9">
    <property type="entry name" value="HETEROKARYON INCOMPATIBILITY DOMAIN-CONTAINING PROTEIN"/>
    <property type="match status" value="1"/>
</dbReference>
<evidence type="ECO:0000313" key="2">
    <source>
        <dbReference type="EMBL" id="KAK8012826.1"/>
    </source>
</evidence>
<dbReference type="EMBL" id="JAQQWI010000015">
    <property type="protein sequence ID" value="KAK8012826.1"/>
    <property type="molecule type" value="Genomic_DNA"/>
</dbReference>
<proteinExistence type="predicted"/>
<comment type="caution">
    <text evidence="2">The sequence shown here is derived from an EMBL/GenBank/DDBJ whole genome shotgun (WGS) entry which is preliminary data.</text>
</comment>
<evidence type="ECO:0000313" key="3">
    <source>
        <dbReference type="Proteomes" id="UP001396898"/>
    </source>
</evidence>
<keyword evidence="3" id="KW-1185">Reference proteome</keyword>
<name>A0ABR1RHU9_9PEZI</name>
<dbReference type="PANTHER" id="PTHR33112">
    <property type="entry name" value="DOMAIN PROTEIN, PUTATIVE-RELATED"/>
    <property type="match status" value="1"/>
</dbReference>
<reference evidence="2 3" key="1">
    <citation type="submission" date="2023-01" db="EMBL/GenBank/DDBJ databases">
        <title>Analysis of 21 Apiospora genomes using comparative genomics revels a genus with tremendous synthesis potential of carbohydrate active enzymes and secondary metabolites.</title>
        <authorList>
            <person name="Sorensen T."/>
        </authorList>
    </citation>
    <scope>NUCLEOTIDE SEQUENCE [LARGE SCALE GENOMIC DNA]</scope>
    <source>
        <strain evidence="2 3">CBS 20057</strain>
    </source>
</reference>
<organism evidence="2 3">
    <name type="scientific">Apiospora marii</name>
    <dbReference type="NCBI Taxonomy" id="335849"/>
    <lineage>
        <taxon>Eukaryota</taxon>
        <taxon>Fungi</taxon>
        <taxon>Dikarya</taxon>
        <taxon>Ascomycota</taxon>
        <taxon>Pezizomycotina</taxon>
        <taxon>Sordariomycetes</taxon>
        <taxon>Xylariomycetidae</taxon>
        <taxon>Amphisphaeriales</taxon>
        <taxon>Apiosporaceae</taxon>
        <taxon>Apiospora</taxon>
    </lineage>
</organism>
<dbReference type="Proteomes" id="UP001396898">
    <property type="component" value="Unassembled WGS sequence"/>
</dbReference>
<evidence type="ECO:0000259" key="1">
    <source>
        <dbReference type="Pfam" id="PF06985"/>
    </source>
</evidence>
<protein>
    <submittedName>
        <fullName evidence="2">HET-domain-containing protein</fullName>
    </submittedName>
</protein>
<sequence length="476" mass="53798">MSSYSTSSDKTFKRIQTWLENCCASHASCQSWQTTTDTLAGLPTRLIHIEATPGSSIPTIRLVRGVDASTDRYATLSHCWGPNGVPTKLLLGSINDLSLQIAWDTLPLTFREAILVAARLGIKYIWIDALCIIQDSAPDWNIEASRMMQVYTNCYINISADASTDGSGGLFRQRDPAMFQSFLVPGDRTSKTNLYYCYSDNWYKYVEQTPLTKRSWVVQERFMSPRVVHYSNDQVHWECRELTTSESVHPSFEITPDNTATPWKISNYVDFSIWYRLVHSYTEGQLTKIADRPIAIAGLARTFAHLLEMEPSDYLCGLWRPKLVLELMWYTLHSTERTPLHIPSWSWLSVNGGVWMEGSMYCEPVAEIVEARTASLGDPFGPVVSSSLRIRAPICRATFFQATDALDWDASGRKYGYGIMLGQDKLREGLSFELILDERSPAFFERVLSQDVFILLVQGGVFIDSESPASTELSEE</sequence>
<gene>
    <name evidence="2" type="ORF">PG991_010201</name>
</gene>